<organism evidence="1 2">
    <name type="scientific">Mesorhizobium delmotii</name>
    <dbReference type="NCBI Taxonomy" id="1631247"/>
    <lineage>
        <taxon>Bacteria</taxon>
        <taxon>Pseudomonadati</taxon>
        <taxon>Pseudomonadota</taxon>
        <taxon>Alphaproteobacteria</taxon>
        <taxon>Hyphomicrobiales</taxon>
        <taxon>Phyllobacteriaceae</taxon>
        <taxon>Mesorhizobium</taxon>
    </lineage>
</organism>
<evidence type="ECO:0000313" key="2">
    <source>
        <dbReference type="Proteomes" id="UP000245698"/>
    </source>
</evidence>
<accession>A0A2P9AMZ9</accession>
<protein>
    <submittedName>
        <fullName evidence="1">Uncharacterized protein</fullName>
    </submittedName>
</protein>
<dbReference type="Proteomes" id="UP000245698">
    <property type="component" value="Unassembled WGS sequence"/>
</dbReference>
<dbReference type="EMBL" id="FUIG01000036">
    <property type="protein sequence ID" value="SJM32501.1"/>
    <property type="molecule type" value="Genomic_DNA"/>
</dbReference>
<name>A0A2P9AMZ9_9HYPH</name>
<gene>
    <name evidence="1" type="ORF">BQ8482_290096</name>
</gene>
<reference evidence="2" key="1">
    <citation type="submission" date="2016-12" db="EMBL/GenBank/DDBJ databases">
        <authorList>
            <person name="Brunel B."/>
        </authorList>
    </citation>
    <scope>NUCLEOTIDE SEQUENCE [LARGE SCALE GENOMIC DNA]</scope>
</reference>
<dbReference type="AlphaFoldDB" id="A0A2P9AMZ9"/>
<sequence>MIGEIVGAHTVDHHHKDFCALHIFSPSWGLTLKVPFRVVPAVSFEAEATISLALQEPSKPDAAKLPIVLC</sequence>
<evidence type="ECO:0000313" key="1">
    <source>
        <dbReference type="EMBL" id="SJM32501.1"/>
    </source>
</evidence>
<keyword evidence="2" id="KW-1185">Reference proteome</keyword>
<proteinExistence type="predicted"/>